<accession>A0ABD5MRZ7</accession>
<dbReference type="Proteomes" id="UP001589595">
    <property type="component" value="Unassembled WGS sequence"/>
</dbReference>
<dbReference type="EMBL" id="JBHMAJ010000011">
    <property type="protein sequence ID" value="MFB9826158.1"/>
    <property type="molecule type" value="Genomic_DNA"/>
</dbReference>
<feature type="transmembrane region" description="Helical" evidence="1">
    <location>
        <begin position="175"/>
        <end position="193"/>
    </location>
</feature>
<feature type="transmembrane region" description="Helical" evidence="1">
    <location>
        <begin position="402"/>
        <end position="425"/>
    </location>
</feature>
<feature type="transmembrane region" description="Helical" evidence="1">
    <location>
        <begin position="431"/>
        <end position="451"/>
    </location>
</feature>
<name>A0ABD5MRZ7_9EURY</name>
<dbReference type="AlphaFoldDB" id="A0ABD5MRZ7"/>
<keyword evidence="1" id="KW-1133">Transmembrane helix</keyword>
<feature type="transmembrane region" description="Helical" evidence="1">
    <location>
        <begin position="463"/>
        <end position="483"/>
    </location>
</feature>
<feature type="transmembrane region" description="Helical" evidence="1">
    <location>
        <begin position="251"/>
        <end position="269"/>
    </location>
</feature>
<evidence type="ECO:0000256" key="1">
    <source>
        <dbReference type="SAM" id="Phobius"/>
    </source>
</evidence>
<dbReference type="RefSeq" id="WP_222923713.1">
    <property type="nucleotide sequence ID" value="NZ_CP082288.1"/>
</dbReference>
<keyword evidence="1" id="KW-0472">Membrane</keyword>
<keyword evidence="1" id="KW-0812">Transmembrane</keyword>
<evidence type="ECO:0000313" key="3">
    <source>
        <dbReference type="Proteomes" id="UP001589595"/>
    </source>
</evidence>
<comment type="caution">
    <text evidence="2">The sequence shown here is derived from an EMBL/GenBank/DDBJ whole genome shotgun (WGS) entry which is preliminary data.</text>
</comment>
<feature type="transmembrane region" description="Helical" evidence="1">
    <location>
        <begin position="333"/>
        <end position="351"/>
    </location>
</feature>
<proteinExistence type="predicted"/>
<keyword evidence="3" id="KW-1185">Reference proteome</keyword>
<gene>
    <name evidence="2" type="ORF">ACFFOL_18465</name>
</gene>
<feature type="transmembrane region" description="Helical" evidence="1">
    <location>
        <begin position="45"/>
        <end position="63"/>
    </location>
</feature>
<evidence type="ECO:0000313" key="2">
    <source>
        <dbReference type="EMBL" id="MFB9826158.1"/>
    </source>
</evidence>
<feature type="transmembrane region" description="Helical" evidence="1">
    <location>
        <begin position="148"/>
        <end position="169"/>
    </location>
</feature>
<organism evidence="2 3">
    <name type="scientific">Halobaculum roseum</name>
    <dbReference type="NCBI Taxonomy" id="2175149"/>
    <lineage>
        <taxon>Archaea</taxon>
        <taxon>Methanobacteriati</taxon>
        <taxon>Methanobacteriota</taxon>
        <taxon>Stenosarchaea group</taxon>
        <taxon>Halobacteria</taxon>
        <taxon>Halobacteriales</taxon>
        <taxon>Haloferacaceae</taxon>
        <taxon>Halobaculum</taxon>
    </lineage>
</organism>
<protein>
    <submittedName>
        <fullName evidence="2">Uncharacterized protein</fullName>
    </submittedName>
</protein>
<feature type="transmembrane region" description="Helical" evidence="1">
    <location>
        <begin position="75"/>
        <end position="95"/>
    </location>
</feature>
<dbReference type="GeneID" id="67212708"/>
<feature type="transmembrane region" description="Helical" evidence="1">
    <location>
        <begin position="123"/>
        <end position="141"/>
    </location>
</feature>
<feature type="transmembrane region" description="Helical" evidence="1">
    <location>
        <begin position="371"/>
        <end position="390"/>
    </location>
</feature>
<feature type="transmembrane region" description="Helical" evidence="1">
    <location>
        <begin position="274"/>
        <end position="293"/>
    </location>
</feature>
<feature type="transmembrane region" description="Helical" evidence="1">
    <location>
        <begin position="305"/>
        <end position="321"/>
    </location>
</feature>
<feature type="transmembrane region" description="Helical" evidence="1">
    <location>
        <begin position="205"/>
        <end position="221"/>
    </location>
</feature>
<sequence length="631" mass="67319">MSATKRRLAGIGLAIGYAGLLGAVVAAHNAPATAYELSLYAETPVAVWVAFGVAAVAGLFIALSTRPESRIHHASLGLIGLSALTLTAMPILRGYRFYGAGDSLTHLGWAREIAAGSLPATDLLYPGIHTFTVAVATLTGVPLAQAMLYVTLVVFPLVFLVTVPLIVRLIAGTPWAYSVGLAAAALFVPINNISVHPVAHPTSQAILFVPLAILVTLAYTYRLDTDSVVSPVDEDTPSSSRAITDGGWRSGPTATGVLLVVVSGALVLYHPQQALNVALVLAAIAVVQSVLSWLRPGSAFTGHRWLGVQAVIVAVLFLLWVPRFERAVGTIRFTLGSFFTGETAAGTVVAAKSTSLTALGGSLLTLSTRLFLAGAVLSLIAALLVFAVLLGRVERRLTDTSVRYLTVALVPPFLVFLLVFAIGAGDMYLRYQGFIMVFITVLGATGISLAVDRLDASVKPGTGRALALVLLLVLSPVAVMGYHTSPYMYQPTSHVTESQLDGYTASFEHRGEGIEFTGLRGGPERYVDYYYGSQRARTTLDFPGYSDRITPDVFNGGAYRSTYDEPRYLGITQADYEREVVLYDELRYSQQGFEQLETTPAVNRIRTSSGFSLYYFSSDSAEPPSDDGGTD</sequence>
<reference evidence="2" key="1">
    <citation type="submission" date="2024-09" db="EMBL/GenBank/DDBJ databases">
        <authorList>
            <person name="Sun Q."/>
        </authorList>
    </citation>
    <scope>NUCLEOTIDE SEQUENCE [LARGE SCALE GENOMIC DNA]</scope>
    <source>
        <strain evidence="2">JCM 31273</strain>
    </source>
</reference>